<reference evidence="5" key="1">
    <citation type="journal article" date="2021" name="PeerJ">
        <title>Extensive microbial diversity within the chicken gut microbiome revealed by metagenomics and culture.</title>
        <authorList>
            <person name="Gilroy R."/>
            <person name="Ravi A."/>
            <person name="Getino M."/>
            <person name="Pursley I."/>
            <person name="Horton D.L."/>
            <person name="Alikhan N.F."/>
            <person name="Baker D."/>
            <person name="Gharbi K."/>
            <person name="Hall N."/>
            <person name="Watson M."/>
            <person name="Adriaenssens E.M."/>
            <person name="Foster-Nyarko E."/>
            <person name="Jarju S."/>
            <person name="Secka A."/>
            <person name="Antonio M."/>
            <person name="Oren A."/>
            <person name="Chaudhuri R.R."/>
            <person name="La Ragione R."/>
            <person name="Hildebrand F."/>
            <person name="Pallen M.J."/>
        </authorList>
    </citation>
    <scope>NUCLEOTIDE SEQUENCE</scope>
    <source>
        <strain evidence="5">USASDec5-558</strain>
    </source>
</reference>
<feature type="non-terminal residue" evidence="5">
    <location>
        <position position="1"/>
    </location>
</feature>
<keyword evidence="2" id="KW-0238">DNA-binding</keyword>
<keyword evidence="3" id="KW-0804">Transcription</keyword>
<proteinExistence type="predicted"/>
<feature type="domain" description="Transcriptional regulator LacI/GalR-like sensor" evidence="4">
    <location>
        <begin position="116"/>
        <end position="296"/>
    </location>
</feature>
<dbReference type="GO" id="GO:0000976">
    <property type="term" value="F:transcription cis-regulatory region binding"/>
    <property type="evidence" value="ECO:0007669"/>
    <property type="project" value="TreeGrafter"/>
</dbReference>
<evidence type="ECO:0000313" key="6">
    <source>
        <dbReference type="Proteomes" id="UP000886829"/>
    </source>
</evidence>
<evidence type="ECO:0000256" key="3">
    <source>
        <dbReference type="ARBA" id="ARBA00023163"/>
    </source>
</evidence>
<dbReference type="SUPFAM" id="SSF53822">
    <property type="entry name" value="Periplasmic binding protein-like I"/>
    <property type="match status" value="1"/>
</dbReference>
<dbReference type="PANTHER" id="PTHR30146">
    <property type="entry name" value="LACI-RELATED TRANSCRIPTIONAL REPRESSOR"/>
    <property type="match status" value="1"/>
</dbReference>
<evidence type="ECO:0000259" key="4">
    <source>
        <dbReference type="Pfam" id="PF13377"/>
    </source>
</evidence>
<dbReference type="GO" id="GO:0003700">
    <property type="term" value="F:DNA-binding transcription factor activity"/>
    <property type="evidence" value="ECO:0007669"/>
    <property type="project" value="TreeGrafter"/>
</dbReference>
<sequence length="301" mass="33567">ISVGASFYWNLYQFTATTAATFGLSSTMIQVSDAQVEQGQLPHLLKLQAETSEQGNNTNKALQLDGLIIMGPIEHNYLQLLTTLHIPCTLLDYYDEDMNLSAVLSHNYINSYQITRYVIKKGHTKIGFVGNQVGFENIADRFYGFQRALLLSQLELNPDWEIDDRDPNNGKIYEDIPLPPSFTPNQAGGADGCASKLSRVPENMPTAFVCNCDYTADALRHTLEHRGFQVPEEISIVGYDNFLTGSSFAHELTTLDVNLKLMAQFAVSNMIQLLNGQQPTNHIRRLEGQIVERSSVRAMGS</sequence>
<dbReference type="InterPro" id="IPR046335">
    <property type="entry name" value="LacI/GalR-like_sensor"/>
</dbReference>
<dbReference type="Pfam" id="PF13377">
    <property type="entry name" value="Peripla_BP_3"/>
    <property type="match status" value="1"/>
</dbReference>
<accession>A0A9D1WB42</accession>
<reference evidence="5" key="2">
    <citation type="submission" date="2021-04" db="EMBL/GenBank/DDBJ databases">
        <authorList>
            <person name="Gilroy R."/>
        </authorList>
    </citation>
    <scope>NUCLEOTIDE SEQUENCE</scope>
    <source>
        <strain evidence="5">USASDec5-558</strain>
    </source>
</reference>
<dbReference type="EMBL" id="DXEV01000018">
    <property type="protein sequence ID" value="HIX55994.1"/>
    <property type="molecule type" value="Genomic_DNA"/>
</dbReference>
<dbReference type="AlphaFoldDB" id="A0A9D1WB42"/>
<gene>
    <name evidence="5" type="ORF">H9850_00800</name>
</gene>
<protein>
    <submittedName>
        <fullName evidence="5">Substrate-binding domain-containing protein</fullName>
    </submittedName>
</protein>
<dbReference type="PANTHER" id="PTHR30146:SF24">
    <property type="entry name" value="XYLOSE OPERON REGULATORY PROTEIN"/>
    <property type="match status" value="1"/>
</dbReference>
<dbReference type="InterPro" id="IPR028082">
    <property type="entry name" value="Peripla_BP_I"/>
</dbReference>
<dbReference type="Proteomes" id="UP000886829">
    <property type="component" value="Unassembled WGS sequence"/>
</dbReference>
<dbReference type="Gene3D" id="3.40.50.2300">
    <property type="match status" value="2"/>
</dbReference>
<name>A0A9D1WB42_9GAMM</name>
<organism evidence="5 6">
    <name type="scientific">Candidatus Anaerobiospirillum pullistercoris</name>
    <dbReference type="NCBI Taxonomy" id="2838452"/>
    <lineage>
        <taxon>Bacteria</taxon>
        <taxon>Pseudomonadati</taxon>
        <taxon>Pseudomonadota</taxon>
        <taxon>Gammaproteobacteria</taxon>
        <taxon>Aeromonadales</taxon>
        <taxon>Succinivibrionaceae</taxon>
        <taxon>Anaerobiospirillum</taxon>
    </lineage>
</organism>
<comment type="caution">
    <text evidence="5">The sequence shown here is derived from an EMBL/GenBank/DDBJ whole genome shotgun (WGS) entry which is preliminary data.</text>
</comment>
<keyword evidence="1" id="KW-0805">Transcription regulation</keyword>
<evidence type="ECO:0000256" key="1">
    <source>
        <dbReference type="ARBA" id="ARBA00023015"/>
    </source>
</evidence>
<evidence type="ECO:0000256" key="2">
    <source>
        <dbReference type="ARBA" id="ARBA00023125"/>
    </source>
</evidence>
<evidence type="ECO:0000313" key="5">
    <source>
        <dbReference type="EMBL" id="HIX55994.1"/>
    </source>
</evidence>